<keyword evidence="2" id="KW-1185">Reference proteome</keyword>
<evidence type="ECO:0000313" key="1">
    <source>
        <dbReference type="EMBL" id="GBG19619.1"/>
    </source>
</evidence>
<sequence length="69" mass="8214">MFDEMELVSYHHTFETIVNSLNDNCFVVERLIETTPNDSIRNKYPRFYERTSNYPSFCAISAIYLPNQK</sequence>
<comment type="caution">
    <text evidence="1">The sequence shown here is derived from an EMBL/GenBank/DDBJ whole genome shotgun (WGS) entry which is preliminary data.</text>
</comment>
<dbReference type="EMBL" id="BDUD01000001">
    <property type="protein sequence ID" value="GBG19619.1"/>
    <property type="molecule type" value="Genomic_DNA"/>
</dbReference>
<gene>
    <name evidence="1" type="ORF">NIES4072_32870</name>
</gene>
<proteinExistence type="predicted"/>
<dbReference type="InterPro" id="IPR029063">
    <property type="entry name" value="SAM-dependent_MTases_sf"/>
</dbReference>
<dbReference type="Gene3D" id="3.40.50.150">
    <property type="entry name" value="Vaccinia Virus protein VP39"/>
    <property type="match status" value="1"/>
</dbReference>
<dbReference type="Proteomes" id="UP000245124">
    <property type="component" value="Unassembled WGS sequence"/>
</dbReference>
<protein>
    <submittedName>
        <fullName evidence="1">Uncharacterized protein</fullName>
    </submittedName>
</protein>
<reference evidence="1 2" key="1">
    <citation type="submission" date="2017-06" db="EMBL/GenBank/DDBJ databases">
        <title>Genome sequencing of cyanobaciteial culture collection at National Institute for Environmental Studies (NIES).</title>
        <authorList>
            <person name="Hirose Y."/>
            <person name="Shimura Y."/>
            <person name="Fujisawa T."/>
            <person name="Nakamura Y."/>
            <person name="Kawachi M."/>
        </authorList>
    </citation>
    <scope>NUCLEOTIDE SEQUENCE [LARGE SCALE GENOMIC DNA]</scope>
    <source>
        <strain evidence="1 2">NIES-4072</strain>
    </source>
</reference>
<dbReference type="AlphaFoldDB" id="A0A2R5FNK0"/>
<evidence type="ECO:0000313" key="2">
    <source>
        <dbReference type="Proteomes" id="UP000245124"/>
    </source>
</evidence>
<accession>A0A2R5FNK0</accession>
<organism evidence="1 2">
    <name type="scientific">Nostoc commune NIES-4072</name>
    <dbReference type="NCBI Taxonomy" id="2005467"/>
    <lineage>
        <taxon>Bacteria</taxon>
        <taxon>Bacillati</taxon>
        <taxon>Cyanobacteriota</taxon>
        <taxon>Cyanophyceae</taxon>
        <taxon>Nostocales</taxon>
        <taxon>Nostocaceae</taxon>
        <taxon>Nostoc</taxon>
    </lineage>
</organism>
<name>A0A2R5FNK0_NOSCO</name>